<dbReference type="InterPro" id="IPR050713">
    <property type="entry name" value="RTP_Phos/Ushers"/>
</dbReference>
<dbReference type="InterPro" id="IPR003961">
    <property type="entry name" value="FN3_dom"/>
</dbReference>
<accession>A0ABW2JW80</accession>
<proteinExistence type="predicted"/>
<dbReference type="PANTHER" id="PTHR46957">
    <property type="entry name" value="CYTOKINE RECEPTOR"/>
    <property type="match status" value="1"/>
</dbReference>
<evidence type="ECO:0000259" key="5">
    <source>
        <dbReference type="PROSITE" id="PS50853"/>
    </source>
</evidence>
<feature type="chain" id="PRO_5045614726" evidence="4">
    <location>
        <begin position="34"/>
        <end position="350"/>
    </location>
</feature>
<dbReference type="EMBL" id="JBHTCF010000024">
    <property type="protein sequence ID" value="MFC7309723.1"/>
    <property type="molecule type" value="Genomic_DNA"/>
</dbReference>
<evidence type="ECO:0000313" key="6">
    <source>
        <dbReference type="EMBL" id="MFC7309723.1"/>
    </source>
</evidence>
<dbReference type="InterPro" id="IPR036116">
    <property type="entry name" value="FN3_sf"/>
</dbReference>
<sequence>MRRTSPPQRRPACRTLAVPVLLAALALPLTACSAETGAAAQELPPPRGLTAQASSATSVHVMWTKATTTTASGGKASGGKAGEEGELAGYEIYRGRTRVKSVPADQYMVDITGLKPGTAYSFTARAKDTAGNRSPLSRKVTVTTRPRTTADHKPPTAPTKLRARASGARAATLSWGAAEDNEEITSYDIYQRDSKIHSVNGDSTAALVTGLRPGTDYTFTVKARDAADNISKPSEAAGLSTPEGPDDTGNTAPADFRVATHKDGDGAHYLDLSWRAPDTGGEVAEYQIHLNGKQATTLMWGAAAPEGRAKHSFFISRQTGQSYRVKLRAKLPDGNWGAFSAERTVVTGEG</sequence>
<dbReference type="SMART" id="SM00060">
    <property type="entry name" value="FN3"/>
    <property type="match status" value="3"/>
</dbReference>
<dbReference type="SUPFAM" id="SSF49265">
    <property type="entry name" value="Fibronectin type III"/>
    <property type="match status" value="2"/>
</dbReference>
<gene>
    <name evidence="6" type="ORF">ACFQVC_36605</name>
</gene>
<evidence type="ECO:0000256" key="3">
    <source>
        <dbReference type="SAM" id="MobiDB-lite"/>
    </source>
</evidence>
<feature type="domain" description="Fibronectin type-III" evidence="5">
    <location>
        <begin position="45"/>
        <end position="147"/>
    </location>
</feature>
<feature type="region of interest" description="Disordered" evidence="3">
    <location>
        <begin position="230"/>
        <end position="253"/>
    </location>
</feature>
<feature type="domain" description="Fibronectin type-III" evidence="5">
    <location>
        <begin position="252"/>
        <end position="350"/>
    </location>
</feature>
<keyword evidence="7" id="KW-1185">Reference proteome</keyword>
<dbReference type="PANTHER" id="PTHR46957:SF3">
    <property type="entry name" value="CYTOKINE RECEPTOR"/>
    <property type="match status" value="1"/>
</dbReference>
<keyword evidence="4" id="KW-0732">Signal</keyword>
<comment type="caution">
    <text evidence="6">The sequence shown here is derived from an EMBL/GenBank/DDBJ whole genome shotgun (WGS) entry which is preliminary data.</text>
</comment>
<evidence type="ECO:0000256" key="4">
    <source>
        <dbReference type="SAM" id="SignalP"/>
    </source>
</evidence>
<dbReference type="Proteomes" id="UP001596523">
    <property type="component" value="Unassembled WGS sequence"/>
</dbReference>
<evidence type="ECO:0000256" key="1">
    <source>
        <dbReference type="ARBA" id="ARBA00023295"/>
    </source>
</evidence>
<feature type="signal peptide" evidence="4">
    <location>
        <begin position="1"/>
        <end position="33"/>
    </location>
</feature>
<reference evidence="7" key="1">
    <citation type="journal article" date="2019" name="Int. J. Syst. Evol. Microbiol.">
        <title>The Global Catalogue of Microorganisms (GCM) 10K type strain sequencing project: providing services to taxonomists for standard genome sequencing and annotation.</title>
        <authorList>
            <consortium name="The Broad Institute Genomics Platform"/>
            <consortium name="The Broad Institute Genome Sequencing Center for Infectious Disease"/>
            <person name="Wu L."/>
            <person name="Ma J."/>
        </authorList>
    </citation>
    <scope>NUCLEOTIDE SEQUENCE [LARGE SCALE GENOMIC DNA]</scope>
    <source>
        <strain evidence="7">SYNS20</strain>
    </source>
</reference>
<evidence type="ECO:0000313" key="7">
    <source>
        <dbReference type="Proteomes" id="UP001596523"/>
    </source>
</evidence>
<evidence type="ECO:0000256" key="2">
    <source>
        <dbReference type="ARBA" id="ARBA00023326"/>
    </source>
</evidence>
<feature type="domain" description="Fibronectin type-III" evidence="5">
    <location>
        <begin position="157"/>
        <end position="244"/>
    </location>
</feature>
<organism evidence="6 7">
    <name type="scientific">Streptomyces monticola</name>
    <dbReference type="NCBI Taxonomy" id="2666263"/>
    <lineage>
        <taxon>Bacteria</taxon>
        <taxon>Bacillati</taxon>
        <taxon>Actinomycetota</taxon>
        <taxon>Actinomycetes</taxon>
        <taxon>Kitasatosporales</taxon>
        <taxon>Streptomycetaceae</taxon>
        <taxon>Streptomyces</taxon>
    </lineage>
</organism>
<keyword evidence="2" id="KW-0624">Polysaccharide degradation</keyword>
<keyword evidence="1" id="KW-0326">Glycosidase</keyword>
<dbReference type="Gene3D" id="2.60.40.10">
    <property type="entry name" value="Immunoglobulins"/>
    <property type="match status" value="3"/>
</dbReference>
<keyword evidence="2" id="KW-0119">Carbohydrate metabolism</keyword>
<name>A0ABW2JW80_9ACTN</name>
<dbReference type="RefSeq" id="WP_381838911.1">
    <property type="nucleotide sequence ID" value="NZ_JBHTCF010000024.1"/>
</dbReference>
<dbReference type="Pfam" id="PF00041">
    <property type="entry name" value="fn3"/>
    <property type="match status" value="2"/>
</dbReference>
<dbReference type="PROSITE" id="PS50853">
    <property type="entry name" value="FN3"/>
    <property type="match status" value="3"/>
</dbReference>
<protein>
    <submittedName>
        <fullName evidence="6">Fibronectin type III domain-containing protein</fullName>
    </submittedName>
</protein>
<dbReference type="CDD" id="cd00063">
    <property type="entry name" value="FN3"/>
    <property type="match status" value="2"/>
</dbReference>
<keyword evidence="1" id="KW-0378">Hydrolase</keyword>
<dbReference type="InterPro" id="IPR013783">
    <property type="entry name" value="Ig-like_fold"/>
</dbReference>